<reference evidence="6" key="1">
    <citation type="submission" date="2018-06" db="EMBL/GenBank/DDBJ databases">
        <authorList>
            <person name="Zhirakovskaya E."/>
        </authorList>
    </citation>
    <scope>NUCLEOTIDE SEQUENCE</scope>
</reference>
<dbReference type="PRINTS" id="PR00039">
    <property type="entry name" value="HTHLYSR"/>
</dbReference>
<evidence type="ECO:0000256" key="4">
    <source>
        <dbReference type="ARBA" id="ARBA00023163"/>
    </source>
</evidence>
<dbReference type="FunFam" id="3.40.190.290:FF:000001">
    <property type="entry name" value="Transcriptional regulator, LysR family"/>
    <property type="match status" value="1"/>
</dbReference>
<evidence type="ECO:0000256" key="1">
    <source>
        <dbReference type="ARBA" id="ARBA00009437"/>
    </source>
</evidence>
<dbReference type="SUPFAM" id="SSF46785">
    <property type="entry name" value="Winged helix' DNA-binding domain"/>
    <property type="match status" value="1"/>
</dbReference>
<evidence type="ECO:0000256" key="3">
    <source>
        <dbReference type="ARBA" id="ARBA00023125"/>
    </source>
</evidence>
<dbReference type="GO" id="GO:0006351">
    <property type="term" value="P:DNA-templated transcription"/>
    <property type="evidence" value="ECO:0007669"/>
    <property type="project" value="TreeGrafter"/>
</dbReference>
<keyword evidence="4" id="KW-0804">Transcription</keyword>
<dbReference type="PANTHER" id="PTHR30537">
    <property type="entry name" value="HTH-TYPE TRANSCRIPTIONAL REGULATOR"/>
    <property type="match status" value="1"/>
</dbReference>
<accession>A0A3B0Z3X0</accession>
<dbReference type="PROSITE" id="PS50931">
    <property type="entry name" value="HTH_LYSR"/>
    <property type="match status" value="1"/>
</dbReference>
<dbReference type="GO" id="GO:0003700">
    <property type="term" value="F:DNA-binding transcription factor activity"/>
    <property type="evidence" value="ECO:0007669"/>
    <property type="project" value="InterPro"/>
</dbReference>
<dbReference type="CDD" id="cd08422">
    <property type="entry name" value="PBP2_CrgA_like"/>
    <property type="match status" value="1"/>
</dbReference>
<name>A0A3B0Z3X0_9ZZZZ</name>
<dbReference type="InterPro" id="IPR000847">
    <property type="entry name" value="LysR_HTH_N"/>
</dbReference>
<evidence type="ECO:0000256" key="2">
    <source>
        <dbReference type="ARBA" id="ARBA00023015"/>
    </source>
</evidence>
<comment type="similarity">
    <text evidence="1">Belongs to the LysR transcriptional regulatory family.</text>
</comment>
<keyword evidence="3" id="KW-0238">DNA-binding</keyword>
<dbReference type="EMBL" id="UOFN01000142">
    <property type="protein sequence ID" value="VAW81089.1"/>
    <property type="molecule type" value="Genomic_DNA"/>
</dbReference>
<dbReference type="Gene3D" id="3.40.190.290">
    <property type="match status" value="1"/>
</dbReference>
<dbReference type="FunFam" id="1.10.10.10:FF:000001">
    <property type="entry name" value="LysR family transcriptional regulator"/>
    <property type="match status" value="1"/>
</dbReference>
<keyword evidence="2" id="KW-0805">Transcription regulation</keyword>
<dbReference type="Pfam" id="PF03466">
    <property type="entry name" value="LysR_substrate"/>
    <property type="match status" value="1"/>
</dbReference>
<proteinExistence type="inferred from homology"/>
<evidence type="ECO:0000259" key="5">
    <source>
        <dbReference type="PROSITE" id="PS50931"/>
    </source>
</evidence>
<dbReference type="InterPro" id="IPR036390">
    <property type="entry name" value="WH_DNA-bd_sf"/>
</dbReference>
<organism evidence="6">
    <name type="scientific">hydrothermal vent metagenome</name>
    <dbReference type="NCBI Taxonomy" id="652676"/>
    <lineage>
        <taxon>unclassified sequences</taxon>
        <taxon>metagenomes</taxon>
        <taxon>ecological metagenomes</taxon>
    </lineage>
</organism>
<dbReference type="InterPro" id="IPR036388">
    <property type="entry name" value="WH-like_DNA-bd_sf"/>
</dbReference>
<dbReference type="Gene3D" id="1.10.10.10">
    <property type="entry name" value="Winged helix-like DNA-binding domain superfamily/Winged helix DNA-binding domain"/>
    <property type="match status" value="1"/>
</dbReference>
<dbReference type="Pfam" id="PF00126">
    <property type="entry name" value="HTH_1"/>
    <property type="match status" value="1"/>
</dbReference>
<dbReference type="GO" id="GO:0043565">
    <property type="term" value="F:sequence-specific DNA binding"/>
    <property type="evidence" value="ECO:0007669"/>
    <property type="project" value="TreeGrafter"/>
</dbReference>
<sequence>MARLEDMETFVRVVEVGSISGAAERLGVAKSVVSRRIAHLEERLGAQLFRRTTRRLNLTDTANSFYDRCLRILADVQEAEDAVSYEHATLRGRLRVAVPLSFGLMHLGPAIEDFTRAHPDVEFDLDFNDRQVDLLTEGFDVAVRIARLADSSFIARRLAPIKVVVCASPGYLERHGMPGTPAELGDHACITYTHEPDPSLWTYEGPNGKRVSVRVKSRLLANNGDFMCEAAIAGQGIASLPTFLVYKAIAQGRLVRVLPDYIWPSIDAYAVYPQTRHLSHRVRAFVDFLAERFAGVPYWDADLP</sequence>
<dbReference type="InterPro" id="IPR058163">
    <property type="entry name" value="LysR-type_TF_proteobact-type"/>
</dbReference>
<dbReference type="SUPFAM" id="SSF53850">
    <property type="entry name" value="Periplasmic binding protein-like II"/>
    <property type="match status" value="1"/>
</dbReference>
<dbReference type="AlphaFoldDB" id="A0A3B0Z3X0"/>
<feature type="domain" description="HTH lysR-type" evidence="5">
    <location>
        <begin position="1"/>
        <end position="59"/>
    </location>
</feature>
<gene>
    <name evidence="6" type="ORF">MNBD_GAMMA15-555</name>
</gene>
<dbReference type="InterPro" id="IPR005119">
    <property type="entry name" value="LysR_subst-bd"/>
</dbReference>
<dbReference type="PANTHER" id="PTHR30537:SF5">
    <property type="entry name" value="HTH-TYPE TRANSCRIPTIONAL ACTIVATOR TTDR-RELATED"/>
    <property type="match status" value="1"/>
</dbReference>
<evidence type="ECO:0000313" key="6">
    <source>
        <dbReference type="EMBL" id="VAW81089.1"/>
    </source>
</evidence>
<protein>
    <submittedName>
        <fullName evidence="6">Transcriptional regulator, LysR family</fullName>
    </submittedName>
</protein>